<name>A0A3M7PDD9_BRAPC</name>
<evidence type="ECO:0000313" key="2">
    <source>
        <dbReference type="Proteomes" id="UP000276133"/>
    </source>
</evidence>
<gene>
    <name evidence="1" type="ORF">BpHYR1_022147</name>
</gene>
<dbReference type="Proteomes" id="UP000276133">
    <property type="component" value="Unassembled WGS sequence"/>
</dbReference>
<sequence>TLEPRFDSTQKCKIDDFIESKKSNLFQTHPEELEYDNEITIEELNAAIKSLNKKSAPGPDKITNKHFLNLTEKGIYVLLKIVNLSWLKSEILEDWKIAKITMIEKDQNDRNNPLKYRP</sequence>
<organism evidence="1 2">
    <name type="scientific">Brachionus plicatilis</name>
    <name type="common">Marine rotifer</name>
    <name type="synonym">Brachionus muelleri</name>
    <dbReference type="NCBI Taxonomy" id="10195"/>
    <lineage>
        <taxon>Eukaryota</taxon>
        <taxon>Metazoa</taxon>
        <taxon>Spiralia</taxon>
        <taxon>Gnathifera</taxon>
        <taxon>Rotifera</taxon>
        <taxon>Eurotatoria</taxon>
        <taxon>Monogononta</taxon>
        <taxon>Pseudotrocha</taxon>
        <taxon>Ploima</taxon>
        <taxon>Brachionidae</taxon>
        <taxon>Brachionus</taxon>
    </lineage>
</organism>
<dbReference type="PANTHER" id="PTHR19446">
    <property type="entry name" value="REVERSE TRANSCRIPTASES"/>
    <property type="match status" value="1"/>
</dbReference>
<comment type="caution">
    <text evidence="1">The sequence shown here is derived from an EMBL/GenBank/DDBJ whole genome shotgun (WGS) entry which is preliminary data.</text>
</comment>
<feature type="non-terminal residue" evidence="1">
    <location>
        <position position="1"/>
    </location>
</feature>
<accession>A0A3M7PDD9</accession>
<dbReference type="GO" id="GO:0003964">
    <property type="term" value="F:RNA-directed DNA polymerase activity"/>
    <property type="evidence" value="ECO:0007669"/>
    <property type="project" value="UniProtKB-KW"/>
</dbReference>
<keyword evidence="1" id="KW-0808">Transferase</keyword>
<reference evidence="1 2" key="1">
    <citation type="journal article" date="2018" name="Sci. Rep.">
        <title>Genomic signatures of local adaptation to the degree of environmental predictability in rotifers.</title>
        <authorList>
            <person name="Franch-Gras L."/>
            <person name="Hahn C."/>
            <person name="Garcia-Roger E.M."/>
            <person name="Carmona M.J."/>
            <person name="Serra M."/>
            <person name="Gomez A."/>
        </authorList>
    </citation>
    <scope>NUCLEOTIDE SEQUENCE [LARGE SCALE GENOMIC DNA]</scope>
    <source>
        <strain evidence="1">HYR1</strain>
    </source>
</reference>
<proteinExistence type="predicted"/>
<dbReference type="AlphaFoldDB" id="A0A3M7PDD9"/>
<protein>
    <submittedName>
        <fullName evidence="1">RNA-directed DNA polymerase from mobile element jockey-like</fullName>
    </submittedName>
</protein>
<evidence type="ECO:0000313" key="1">
    <source>
        <dbReference type="EMBL" id="RMZ97009.1"/>
    </source>
</evidence>
<keyword evidence="2" id="KW-1185">Reference proteome</keyword>
<keyword evidence="1" id="KW-0695">RNA-directed DNA polymerase</keyword>
<keyword evidence="1" id="KW-0548">Nucleotidyltransferase</keyword>
<dbReference type="OrthoDB" id="425681at2759"/>
<dbReference type="EMBL" id="REGN01011695">
    <property type="protein sequence ID" value="RMZ97009.1"/>
    <property type="molecule type" value="Genomic_DNA"/>
</dbReference>